<gene>
    <name evidence="2" type="ORF">UFOVP1607_16</name>
    <name evidence="1" type="ORF">UFOVP352_46</name>
</gene>
<protein>
    <submittedName>
        <fullName evidence="1">Uncharacterized protein</fullName>
    </submittedName>
</protein>
<accession>A0A6J5LYL6</accession>
<reference evidence="1" key="1">
    <citation type="submission" date="2020-04" db="EMBL/GenBank/DDBJ databases">
        <authorList>
            <person name="Chiriac C."/>
            <person name="Salcher M."/>
            <person name="Ghai R."/>
            <person name="Kavagutti S V."/>
        </authorList>
    </citation>
    <scope>NUCLEOTIDE SEQUENCE</scope>
</reference>
<dbReference type="EMBL" id="LR797466">
    <property type="protein sequence ID" value="CAB4218366.1"/>
    <property type="molecule type" value="Genomic_DNA"/>
</dbReference>
<name>A0A6J5LYL6_9CAUD</name>
<proteinExistence type="predicted"/>
<dbReference type="EMBL" id="LR796365">
    <property type="protein sequence ID" value="CAB4139714.1"/>
    <property type="molecule type" value="Genomic_DNA"/>
</dbReference>
<organism evidence="1">
    <name type="scientific">uncultured Caudovirales phage</name>
    <dbReference type="NCBI Taxonomy" id="2100421"/>
    <lineage>
        <taxon>Viruses</taxon>
        <taxon>Duplodnaviria</taxon>
        <taxon>Heunggongvirae</taxon>
        <taxon>Uroviricota</taxon>
        <taxon>Caudoviricetes</taxon>
        <taxon>Peduoviridae</taxon>
        <taxon>Maltschvirus</taxon>
        <taxon>Maltschvirus maltsch</taxon>
    </lineage>
</organism>
<evidence type="ECO:0000313" key="1">
    <source>
        <dbReference type="EMBL" id="CAB4139714.1"/>
    </source>
</evidence>
<evidence type="ECO:0000313" key="2">
    <source>
        <dbReference type="EMBL" id="CAB4218366.1"/>
    </source>
</evidence>
<sequence>MWIQHPLNRFLLLKPKKSKKLVGQAGVCNVYVVHAKRVSKGCVQVRNREPIVHSPGFSGCGQRICAWQRLGGGESTKGGGRKHEN</sequence>